<dbReference type="EMBL" id="QYYH01000123">
    <property type="protein sequence ID" value="RJY07376.1"/>
    <property type="molecule type" value="Genomic_DNA"/>
</dbReference>
<gene>
    <name evidence="5" type="ORF">D5R81_15920</name>
</gene>
<dbReference type="AlphaFoldDB" id="A0A3A6TG20"/>
<dbReference type="Proteomes" id="UP000273022">
    <property type="component" value="Unassembled WGS sequence"/>
</dbReference>
<accession>A0A3A6TG20</accession>
<name>A0A3A6TG20_9GAMM</name>
<evidence type="ECO:0000313" key="5">
    <source>
        <dbReference type="EMBL" id="RJY07376.1"/>
    </source>
</evidence>
<feature type="compositionally biased region" description="Basic and acidic residues" evidence="3">
    <location>
        <begin position="10"/>
        <end position="27"/>
    </location>
</feature>
<dbReference type="PANTHER" id="PTHR11373:SF40">
    <property type="entry name" value="DEOXYGUANOSINETRIPHOSPHATE TRIPHOSPHOHYDROLASE-LIKE PROTEIN 2"/>
    <property type="match status" value="1"/>
</dbReference>
<dbReference type="Gene3D" id="1.10.3210.10">
    <property type="entry name" value="Hypothetical protein af1432"/>
    <property type="match status" value="1"/>
</dbReference>
<comment type="caution">
    <text evidence="5">The sequence shown here is derived from an EMBL/GenBank/DDBJ whole genome shotgun (WGS) entry which is preliminary data.</text>
</comment>
<dbReference type="NCBIfam" id="NF003701">
    <property type="entry name" value="PRK05318.1"/>
    <property type="match status" value="1"/>
</dbReference>
<dbReference type="NCBIfam" id="TIGR01353">
    <property type="entry name" value="dGTP_triPase"/>
    <property type="match status" value="1"/>
</dbReference>
<dbReference type="GO" id="GO:0006203">
    <property type="term" value="P:dGTP catabolic process"/>
    <property type="evidence" value="ECO:0007669"/>
    <property type="project" value="TreeGrafter"/>
</dbReference>
<proteinExistence type="inferred from homology"/>
<dbReference type="Pfam" id="PF01966">
    <property type="entry name" value="HD"/>
    <property type="match status" value="1"/>
</dbReference>
<organism evidence="5 6">
    <name type="scientific">Parashewanella spongiae</name>
    <dbReference type="NCBI Taxonomy" id="342950"/>
    <lineage>
        <taxon>Bacteria</taxon>
        <taxon>Pseudomonadati</taxon>
        <taxon>Pseudomonadota</taxon>
        <taxon>Gammaproteobacteria</taxon>
        <taxon>Alteromonadales</taxon>
        <taxon>Shewanellaceae</taxon>
        <taxon>Parashewanella</taxon>
    </lineage>
</organism>
<reference evidence="5 6" key="1">
    <citation type="submission" date="2018-09" db="EMBL/GenBank/DDBJ databases">
        <title>Phylogeny of the Shewanellaceae, and recommendation for two new genera, Pseudoshewanella and Parashewanella.</title>
        <authorList>
            <person name="Wang G."/>
        </authorList>
    </citation>
    <scope>NUCLEOTIDE SEQUENCE [LARGE SCALE GENOMIC DNA]</scope>
    <source>
        <strain evidence="5 6">KCTC 22492</strain>
    </source>
</reference>
<dbReference type="SUPFAM" id="SSF109604">
    <property type="entry name" value="HD-domain/PDEase-like"/>
    <property type="match status" value="1"/>
</dbReference>
<dbReference type="InterPro" id="IPR050135">
    <property type="entry name" value="dGTPase-like"/>
</dbReference>
<comment type="similarity">
    <text evidence="2">Belongs to the dGTPase family. Type 2 subfamily.</text>
</comment>
<dbReference type="InterPro" id="IPR023023">
    <property type="entry name" value="dNTPase_2"/>
</dbReference>
<evidence type="ECO:0000256" key="1">
    <source>
        <dbReference type="ARBA" id="ARBA00022801"/>
    </source>
</evidence>
<dbReference type="PROSITE" id="PS51831">
    <property type="entry name" value="HD"/>
    <property type="match status" value="1"/>
</dbReference>
<keyword evidence="6" id="KW-1185">Reference proteome</keyword>
<dbReference type="InterPro" id="IPR003607">
    <property type="entry name" value="HD/PDEase_dom"/>
</dbReference>
<evidence type="ECO:0000313" key="6">
    <source>
        <dbReference type="Proteomes" id="UP000273022"/>
    </source>
</evidence>
<dbReference type="PANTHER" id="PTHR11373">
    <property type="entry name" value="DEOXYNUCLEOSIDE TRIPHOSPHATE TRIPHOSPHOHYDROLASE"/>
    <property type="match status" value="1"/>
</dbReference>
<dbReference type="Pfam" id="PF13286">
    <property type="entry name" value="HD_assoc"/>
    <property type="match status" value="1"/>
</dbReference>
<evidence type="ECO:0000259" key="4">
    <source>
        <dbReference type="PROSITE" id="PS51831"/>
    </source>
</evidence>
<dbReference type="InterPro" id="IPR006261">
    <property type="entry name" value="dGTPase"/>
</dbReference>
<keyword evidence="1 2" id="KW-0378">Hydrolase</keyword>
<dbReference type="OrthoDB" id="9803619at2"/>
<protein>
    <recommendedName>
        <fullName evidence="2">Deoxyguanosinetriphosphate triphosphohydrolase-like protein</fullName>
    </recommendedName>
</protein>
<dbReference type="GO" id="GO:0008832">
    <property type="term" value="F:dGTPase activity"/>
    <property type="evidence" value="ECO:0007669"/>
    <property type="project" value="TreeGrafter"/>
</dbReference>
<feature type="domain" description="HD" evidence="4">
    <location>
        <begin position="59"/>
        <end position="250"/>
    </location>
</feature>
<evidence type="ECO:0000256" key="3">
    <source>
        <dbReference type="SAM" id="MobiDB-lite"/>
    </source>
</evidence>
<dbReference type="InterPro" id="IPR006674">
    <property type="entry name" value="HD_domain"/>
</dbReference>
<evidence type="ECO:0000256" key="2">
    <source>
        <dbReference type="HAMAP-Rule" id="MF_01212"/>
    </source>
</evidence>
<dbReference type="SMART" id="SM00471">
    <property type="entry name" value="HDc"/>
    <property type="match status" value="1"/>
</dbReference>
<dbReference type="CDD" id="cd00077">
    <property type="entry name" value="HDc"/>
    <property type="match status" value="1"/>
</dbReference>
<dbReference type="RefSeq" id="WP_121854613.1">
    <property type="nucleotide sequence ID" value="NZ_CP037952.1"/>
</dbReference>
<dbReference type="HAMAP" id="MF_01212">
    <property type="entry name" value="dGTPase_type2"/>
    <property type="match status" value="1"/>
</dbReference>
<sequence length="443" mass="51031">MLDQLWQARRSSEDKHRRDDHRSPYQRDRARILHSAAFRRLQAKTQVLGVGMNDFYRTRLTHSLEVSQIGTGILAQLNQRNPELSELLNSDSLIESMCLAHDIGHPPFGHGGETALNYMMRNDGGFEGNGQTFRILSLLEPYTSEWGMNLTRRTLLGILKYPVTYSQLFKPYSQSQVANYRQLKPSHWPVVKGVFDDDKNILHWVIAPLSSNDKALFLSGEQVDTYHHKRSKYKSLDCSIMELADDIAYAVHDLEDAIVMGIVTKEQWQETIETELNVIKNEWITNEVLNLDSALFSPQHHVRKNAIGTLVNTLVTAIHITENTIFDEPLLRFNAVLEPEFDRVLETLKQFVYKRVIRRPEIQMLEFKGQQIVMELFEAFASDPERLLPYSTQERWKQAITQGENGLRVICDYISGMTDDFAGKLYQQLFSPKTEGIIDFGPQ</sequence>
<dbReference type="InterPro" id="IPR026875">
    <property type="entry name" value="PHydrolase_assoc_dom"/>
</dbReference>
<dbReference type="NCBIfam" id="NF041026">
    <property type="entry name" value="antiphage_dGTPase"/>
    <property type="match status" value="1"/>
</dbReference>
<feature type="region of interest" description="Disordered" evidence="3">
    <location>
        <begin position="1"/>
        <end position="27"/>
    </location>
</feature>